<evidence type="ECO:0000256" key="1">
    <source>
        <dbReference type="SAM" id="Coils"/>
    </source>
</evidence>
<keyword evidence="1" id="KW-0175">Coiled coil</keyword>
<accession>A0A6C0I4B4</accession>
<evidence type="ECO:0000313" key="3">
    <source>
        <dbReference type="EMBL" id="QHT87235.1"/>
    </source>
</evidence>
<proteinExistence type="predicted"/>
<sequence length="182" mass="19698">MSTIFTPPAEDDDLVIAPAPEVPDAPATTTVAAATVAAVEQPEPEPAAAEQPEPEPATPAVAEVEKSDQEENIVAEVFELPTTLYLGKETTVTDSVWDFGNSTVLCIDPVEDKMVANKRYIDERINGSVKVDELTKSLEEVIADLKSEVARAKKSEADLKAKVDLLCQYLFKTTKPNKLATR</sequence>
<reference evidence="3" key="1">
    <citation type="journal article" date="2020" name="Nature">
        <title>Giant virus diversity and host interactions through global metagenomics.</title>
        <authorList>
            <person name="Schulz F."/>
            <person name="Roux S."/>
            <person name="Paez-Espino D."/>
            <person name="Jungbluth S."/>
            <person name="Walsh D.A."/>
            <person name="Denef V.J."/>
            <person name="McMahon K.D."/>
            <person name="Konstantinidis K.T."/>
            <person name="Eloe-Fadrosh E.A."/>
            <person name="Kyrpides N.C."/>
            <person name="Woyke T."/>
        </authorList>
    </citation>
    <scope>NUCLEOTIDE SEQUENCE</scope>
    <source>
        <strain evidence="3">GVMAG-M-3300023184-190</strain>
    </source>
</reference>
<name>A0A6C0I4B4_9ZZZZ</name>
<protein>
    <submittedName>
        <fullName evidence="3">Uncharacterized protein</fullName>
    </submittedName>
</protein>
<evidence type="ECO:0000256" key="2">
    <source>
        <dbReference type="SAM" id="MobiDB-lite"/>
    </source>
</evidence>
<dbReference type="AlphaFoldDB" id="A0A6C0I4B4"/>
<dbReference type="EMBL" id="MN740085">
    <property type="protein sequence ID" value="QHT87235.1"/>
    <property type="molecule type" value="Genomic_DNA"/>
</dbReference>
<feature type="coiled-coil region" evidence="1">
    <location>
        <begin position="135"/>
        <end position="162"/>
    </location>
</feature>
<feature type="region of interest" description="Disordered" evidence="2">
    <location>
        <begin position="1"/>
        <end position="68"/>
    </location>
</feature>
<organism evidence="3">
    <name type="scientific">viral metagenome</name>
    <dbReference type="NCBI Taxonomy" id="1070528"/>
    <lineage>
        <taxon>unclassified sequences</taxon>
        <taxon>metagenomes</taxon>
        <taxon>organismal metagenomes</taxon>
    </lineage>
</organism>
<feature type="compositionally biased region" description="Low complexity" evidence="2">
    <location>
        <begin position="17"/>
        <end position="51"/>
    </location>
</feature>